<sequence length="112" mass="11967">MNVWNVPIVPAATGVEGALLQMYVRSEHGAVVMADAGRQVWFRAKSFGYGAGMPVAWQGWALLVGSVGALVAVRHWLHGAVEAGAFVGILAVMVVLAARHTEGGAWRWRWGS</sequence>
<organism evidence="2 3">
    <name type="scientific">Sphingomonas arantia</name>
    <dbReference type="NCBI Taxonomy" id="1460676"/>
    <lineage>
        <taxon>Bacteria</taxon>
        <taxon>Pseudomonadati</taxon>
        <taxon>Pseudomonadota</taxon>
        <taxon>Alphaproteobacteria</taxon>
        <taxon>Sphingomonadales</taxon>
        <taxon>Sphingomonadaceae</taxon>
        <taxon>Sphingomonas</taxon>
    </lineage>
</organism>
<keyword evidence="1" id="KW-1133">Transmembrane helix</keyword>
<evidence type="ECO:0000256" key="1">
    <source>
        <dbReference type="SAM" id="Phobius"/>
    </source>
</evidence>
<keyword evidence="1" id="KW-0472">Membrane</keyword>
<protein>
    <submittedName>
        <fullName evidence="2">Uncharacterized protein</fullName>
    </submittedName>
</protein>
<evidence type="ECO:0000313" key="3">
    <source>
        <dbReference type="Proteomes" id="UP001597400"/>
    </source>
</evidence>
<keyword evidence="1" id="KW-0812">Transmembrane</keyword>
<dbReference type="EMBL" id="JBHUGS010000001">
    <property type="protein sequence ID" value="MFD1949159.1"/>
    <property type="molecule type" value="Genomic_DNA"/>
</dbReference>
<evidence type="ECO:0000313" key="2">
    <source>
        <dbReference type="EMBL" id="MFD1949159.1"/>
    </source>
</evidence>
<gene>
    <name evidence="2" type="ORF">ACFSGX_00085</name>
</gene>
<comment type="caution">
    <text evidence="2">The sequence shown here is derived from an EMBL/GenBank/DDBJ whole genome shotgun (WGS) entry which is preliminary data.</text>
</comment>
<dbReference type="Proteomes" id="UP001597400">
    <property type="component" value="Unassembled WGS sequence"/>
</dbReference>
<feature type="transmembrane region" description="Helical" evidence="1">
    <location>
        <begin position="80"/>
        <end position="98"/>
    </location>
</feature>
<keyword evidence="3" id="KW-1185">Reference proteome</keyword>
<reference evidence="3" key="1">
    <citation type="journal article" date="2019" name="Int. J. Syst. Evol. Microbiol.">
        <title>The Global Catalogue of Microorganisms (GCM) 10K type strain sequencing project: providing services to taxonomists for standard genome sequencing and annotation.</title>
        <authorList>
            <consortium name="The Broad Institute Genomics Platform"/>
            <consortium name="The Broad Institute Genome Sequencing Center for Infectious Disease"/>
            <person name="Wu L."/>
            <person name="Ma J."/>
        </authorList>
    </citation>
    <scope>NUCLEOTIDE SEQUENCE [LARGE SCALE GENOMIC DNA]</scope>
    <source>
        <strain evidence="3">CGMCC 1.12702</strain>
    </source>
</reference>
<dbReference type="RefSeq" id="WP_380926520.1">
    <property type="nucleotide sequence ID" value="NZ_JBHUGS010000001.1"/>
</dbReference>
<proteinExistence type="predicted"/>
<name>A0ABW4TUN7_9SPHN</name>
<accession>A0ABW4TUN7</accession>
<feature type="transmembrane region" description="Helical" evidence="1">
    <location>
        <begin position="55"/>
        <end position="73"/>
    </location>
</feature>